<feature type="coiled-coil region" evidence="4">
    <location>
        <begin position="272"/>
        <end position="299"/>
    </location>
</feature>
<evidence type="ECO:0000256" key="2">
    <source>
        <dbReference type="ARBA" id="ARBA00012438"/>
    </source>
</evidence>
<dbReference type="PROSITE" id="PS50109">
    <property type="entry name" value="HIS_KIN"/>
    <property type="match status" value="1"/>
</dbReference>
<dbReference type="Gene3D" id="2.60.40.10">
    <property type="entry name" value="Immunoglobulins"/>
    <property type="match status" value="1"/>
</dbReference>
<evidence type="ECO:0000256" key="3">
    <source>
        <dbReference type="ARBA" id="ARBA00022553"/>
    </source>
</evidence>
<dbReference type="PRINTS" id="PR00344">
    <property type="entry name" value="BCTRLSENSOR"/>
</dbReference>
<keyword evidence="4" id="KW-0175">Coiled coil</keyword>
<dbReference type="OrthoDB" id="9757990at2"/>
<gene>
    <name evidence="7" type="ORF">DCC35_09795</name>
</gene>
<dbReference type="Pfam" id="PF02518">
    <property type="entry name" value="HATPase_c"/>
    <property type="match status" value="1"/>
</dbReference>
<accession>A0A4D7JSH0</accession>
<protein>
    <recommendedName>
        <fullName evidence="2">histidine kinase</fullName>
        <ecNumber evidence="2">2.7.13.3</ecNumber>
    </recommendedName>
</protein>
<dbReference type="RefSeq" id="WP_137090602.1">
    <property type="nucleotide sequence ID" value="NZ_CP028923.1"/>
</dbReference>
<dbReference type="PANTHER" id="PTHR43547:SF2">
    <property type="entry name" value="HYBRID SIGNAL TRANSDUCTION HISTIDINE KINASE C"/>
    <property type="match status" value="1"/>
</dbReference>
<dbReference type="Proteomes" id="UP000298616">
    <property type="component" value="Chromosome"/>
</dbReference>
<evidence type="ECO:0000256" key="5">
    <source>
        <dbReference type="SAM" id="Phobius"/>
    </source>
</evidence>
<dbReference type="EC" id="2.7.13.3" evidence="2"/>
<feature type="domain" description="Histidine kinase" evidence="6">
    <location>
        <begin position="306"/>
        <end position="522"/>
    </location>
</feature>
<keyword evidence="3" id="KW-0597">Phosphoprotein</keyword>
<dbReference type="Gene3D" id="1.10.287.130">
    <property type="match status" value="1"/>
</dbReference>
<dbReference type="InterPro" id="IPR003594">
    <property type="entry name" value="HATPase_dom"/>
</dbReference>
<dbReference type="KEGG" id="fpf:DCC35_09795"/>
<evidence type="ECO:0000313" key="7">
    <source>
        <dbReference type="EMBL" id="QCK15016.1"/>
    </source>
</evidence>
<evidence type="ECO:0000256" key="4">
    <source>
        <dbReference type="SAM" id="Coils"/>
    </source>
</evidence>
<evidence type="ECO:0000259" key="6">
    <source>
        <dbReference type="PROSITE" id="PS50109"/>
    </source>
</evidence>
<evidence type="ECO:0000313" key="8">
    <source>
        <dbReference type="Proteomes" id="UP000298616"/>
    </source>
</evidence>
<evidence type="ECO:0000256" key="1">
    <source>
        <dbReference type="ARBA" id="ARBA00000085"/>
    </source>
</evidence>
<dbReference type="PANTHER" id="PTHR43547">
    <property type="entry name" value="TWO-COMPONENT HISTIDINE KINASE"/>
    <property type="match status" value="1"/>
</dbReference>
<dbReference type="InterPro" id="IPR036890">
    <property type="entry name" value="HATPase_C_sf"/>
</dbReference>
<keyword evidence="5" id="KW-1133">Transmembrane helix</keyword>
<keyword evidence="5" id="KW-0812">Transmembrane</keyword>
<dbReference type="Gene3D" id="3.30.565.10">
    <property type="entry name" value="Histidine kinase-like ATPase, C-terminal domain"/>
    <property type="match status" value="1"/>
</dbReference>
<dbReference type="InterPro" id="IPR015943">
    <property type="entry name" value="WD40/YVTN_repeat-like_dom_sf"/>
</dbReference>
<dbReference type="AlphaFoldDB" id="A0A4D7JSH0"/>
<dbReference type="InterPro" id="IPR005467">
    <property type="entry name" value="His_kinase_dom"/>
</dbReference>
<dbReference type="SUPFAM" id="SSF47384">
    <property type="entry name" value="Homodimeric domain of signal transducing histidine kinase"/>
    <property type="match status" value="1"/>
</dbReference>
<name>A0A4D7JSH0_9BACT</name>
<dbReference type="GO" id="GO:0000155">
    <property type="term" value="F:phosphorelay sensor kinase activity"/>
    <property type="evidence" value="ECO:0007669"/>
    <property type="project" value="InterPro"/>
</dbReference>
<dbReference type="InterPro" id="IPR036097">
    <property type="entry name" value="HisK_dim/P_sf"/>
</dbReference>
<dbReference type="SMART" id="SM00387">
    <property type="entry name" value="HATPase_c"/>
    <property type="match status" value="1"/>
</dbReference>
<dbReference type="InterPro" id="IPR013783">
    <property type="entry name" value="Ig-like_fold"/>
</dbReference>
<organism evidence="7 8">
    <name type="scientific">Mangrovivirga cuniculi</name>
    <dbReference type="NCBI Taxonomy" id="2715131"/>
    <lineage>
        <taxon>Bacteria</taxon>
        <taxon>Pseudomonadati</taxon>
        <taxon>Bacteroidota</taxon>
        <taxon>Cytophagia</taxon>
        <taxon>Cytophagales</taxon>
        <taxon>Mangrovivirgaceae</taxon>
        <taxon>Mangrovivirga</taxon>
    </lineage>
</organism>
<dbReference type="CDD" id="cd00082">
    <property type="entry name" value="HisKA"/>
    <property type="match status" value="1"/>
</dbReference>
<dbReference type="SMART" id="SM00388">
    <property type="entry name" value="HisKA"/>
    <property type="match status" value="1"/>
</dbReference>
<feature type="transmembrane region" description="Helical" evidence="5">
    <location>
        <begin position="236"/>
        <end position="253"/>
    </location>
</feature>
<dbReference type="InterPro" id="IPR004358">
    <property type="entry name" value="Sig_transdc_His_kin-like_C"/>
</dbReference>
<comment type="catalytic activity">
    <reaction evidence="1">
        <text>ATP + protein L-histidine = ADP + protein N-phospho-L-histidine.</text>
        <dbReference type="EC" id="2.7.13.3"/>
    </reaction>
</comment>
<keyword evidence="8" id="KW-1185">Reference proteome</keyword>
<sequence length="523" mass="58777">MNDGTLIFGSILGLFKIEGHKPKFITDNKNILKQTVFQIIKGKRGDLWFTTNNGLLRVNEKELINFIHGNTSSLPSAKMYSRSDGMLSNEIASLSIGFADENGGTWVSTSRGISIIYPSEIKQNLSPPAIHIENIILDGESVDENKNIKISPGKHRLEVQFTGISLSQPDKVSYEYMLDGYDETWIKRGNNRSAFYNDIPEGEYTFMVRAINGDGVQSKNAASFSIEKAEYFYKKLWFIILLAGIIILLFLFIQRSRVNALKKRNKMLEEMVAQRTSDINNQKEQIRKHRDELLQLNSVKDRLFSIISHDLRGPLNSFGSVLRLLASGNLSADELKMLAGNLSRDVVKIQSFLENLLQWAKSQMSGIKPKPESVNLRLMVDSCAQLIDMDLKFKNITFVNNVDEKITVRYDNNMLKTVVRNLVSNAVKFTNENGEIIVTAKVRSGVLWLCVKDDGVGMNKETVNNLFSKDDVLSKPGTFQEAGTGLGLNLCKDFVEAQDGEIEVSSEEKKGTQICFSIPDFSI</sequence>
<proteinExistence type="predicted"/>
<dbReference type="SUPFAM" id="SSF55874">
    <property type="entry name" value="ATPase domain of HSP90 chaperone/DNA topoisomerase II/histidine kinase"/>
    <property type="match status" value="1"/>
</dbReference>
<dbReference type="InterPro" id="IPR003661">
    <property type="entry name" value="HisK_dim/P_dom"/>
</dbReference>
<dbReference type="Gene3D" id="2.130.10.10">
    <property type="entry name" value="YVTN repeat-like/Quinoprotein amine dehydrogenase"/>
    <property type="match status" value="1"/>
</dbReference>
<dbReference type="Pfam" id="PF07495">
    <property type="entry name" value="Y_Y_Y"/>
    <property type="match status" value="1"/>
</dbReference>
<dbReference type="EMBL" id="CP028923">
    <property type="protein sequence ID" value="QCK15016.1"/>
    <property type="molecule type" value="Genomic_DNA"/>
</dbReference>
<keyword evidence="5" id="KW-0472">Membrane</keyword>
<dbReference type="InterPro" id="IPR011123">
    <property type="entry name" value="Y_Y_Y"/>
</dbReference>
<reference evidence="7 8" key="1">
    <citation type="submission" date="2018-04" db="EMBL/GenBank/DDBJ databases">
        <title>Complete genome uncultured novel isolate.</title>
        <authorList>
            <person name="Merlino G."/>
        </authorList>
    </citation>
    <scope>NUCLEOTIDE SEQUENCE [LARGE SCALE GENOMIC DNA]</scope>
    <source>
        <strain evidence="8">R1DC9</strain>
    </source>
</reference>